<reference evidence="1 2" key="1">
    <citation type="submission" date="2018-06" db="EMBL/GenBank/DDBJ databases">
        <title>Comparative genomics reveals the genomic features of Rhizophagus irregularis, R. cerebriforme, R. diaphanum and Gigaspora rosea, and their symbiotic lifestyle signature.</title>
        <authorList>
            <person name="Morin E."/>
            <person name="San Clemente H."/>
            <person name="Chen E.C.H."/>
            <person name="De La Providencia I."/>
            <person name="Hainaut M."/>
            <person name="Kuo A."/>
            <person name="Kohler A."/>
            <person name="Murat C."/>
            <person name="Tang N."/>
            <person name="Roy S."/>
            <person name="Loubradou J."/>
            <person name="Henrissat B."/>
            <person name="Grigoriev I.V."/>
            <person name="Corradi N."/>
            <person name="Roux C."/>
            <person name="Martin F.M."/>
        </authorList>
    </citation>
    <scope>NUCLEOTIDE SEQUENCE [LARGE SCALE GENOMIC DNA]</scope>
    <source>
        <strain evidence="1 2">DAOM 194757</strain>
    </source>
</reference>
<keyword evidence="2" id="KW-1185">Reference proteome</keyword>
<comment type="caution">
    <text evidence="1">The sequence shown here is derived from an EMBL/GenBank/DDBJ whole genome shotgun (WGS) entry which is preliminary data.</text>
</comment>
<evidence type="ECO:0000313" key="1">
    <source>
        <dbReference type="EMBL" id="RIB26487.1"/>
    </source>
</evidence>
<gene>
    <name evidence="1" type="ORF">C2G38_2163223</name>
</gene>
<dbReference type="EMBL" id="QKWP01000134">
    <property type="protein sequence ID" value="RIB26487.1"/>
    <property type="molecule type" value="Genomic_DNA"/>
</dbReference>
<protein>
    <submittedName>
        <fullName evidence="1">Uncharacterized protein</fullName>
    </submittedName>
</protein>
<dbReference type="OrthoDB" id="415230at2759"/>
<organism evidence="1 2">
    <name type="scientific">Gigaspora rosea</name>
    <dbReference type="NCBI Taxonomy" id="44941"/>
    <lineage>
        <taxon>Eukaryota</taxon>
        <taxon>Fungi</taxon>
        <taxon>Fungi incertae sedis</taxon>
        <taxon>Mucoromycota</taxon>
        <taxon>Glomeromycotina</taxon>
        <taxon>Glomeromycetes</taxon>
        <taxon>Diversisporales</taxon>
        <taxon>Gigasporaceae</taxon>
        <taxon>Gigaspora</taxon>
    </lineage>
</organism>
<name>A0A397VYT7_9GLOM</name>
<accession>A0A397VYT7</accession>
<proteinExistence type="predicted"/>
<dbReference type="STRING" id="44941.A0A397VYT7"/>
<sequence>MSFFKKIVNKFNKKESLNIEHQFETTNNLKEIDNGIEIQEENWPEIQQNFDLNCGYKNGDSTPFDNDQFTSLTNNLENSVIESPRLFINGGNQSTSSTQIENSIKLSKKDFDYMLDPQQILFTQAQINSYFLGDDGFTVEDTINDLVTGKLKPQDLLIIRICLNEDNQYISADNRRLYCYQQAIQKGANFKKVLVRIVRETNEGAGFGWKRKKSLKIIENKIWNNVVVSHLARPNKICRENREV</sequence>
<dbReference type="Proteomes" id="UP000266673">
    <property type="component" value="Unassembled WGS sequence"/>
</dbReference>
<evidence type="ECO:0000313" key="2">
    <source>
        <dbReference type="Proteomes" id="UP000266673"/>
    </source>
</evidence>
<dbReference type="AlphaFoldDB" id="A0A397VYT7"/>